<feature type="domain" description="NAD-dependent epimerase/dehydratase" evidence="2">
    <location>
        <begin position="2"/>
        <end position="243"/>
    </location>
</feature>
<evidence type="ECO:0000313" key="4">
    <source>
        <dbReference type="Proteomes" id="UP000179129"/>
    </source>
</evidence>
<gene>
    <name evidence="3" type="ORF">A3F83_11505</name>
</gene>
<evidence type="ECO:0000259" key="2">
    <source>
        <dbReference type="Pfam" id="PF01370"/>
    </source>
</evidence>
<sequence length="316" mass="36236">MILVTGAAGFIGYHVARKLLEEGREVTGSDIVNDYYSTRLKWDRVAELKAHKAFVFHQVDLCDYPAMEEIFKQGSVREVIHLAAQAGVRYSLTNPQAYQRSNLEGFLNILELCRRYKVDNLIYASSSSVYGKNRKLPFGENDVLEGQISLYGATKRANELMAHSYSHLYGLNTTGLRFFTVYGPWGRPDMAMFLFTEAILKGEKISVYNYGQMKRDFTYIDDIVEGVTACLEHRFGYEVINLGNNKPVELLYLIDCLEKNLGREAEKLMLPLQPGDCESTYADIKKARRLLGFEPRTGIEKGVKKFLDWYKDYYRV</sequence>
<dbReference type="PRINTS" id="PR01713">
    <property type="entry name" value="NUCEPIMERASE"/>
</dbReference>
<accession>A0A1F5YU74</accession>
<organism evidence="3 4">
    <name type="scientific">Candidatus Glassbacteria bacterium RIFCSPLOWO2_12_FULL_58_11</name>
    <dbReference type="NCBI Taxonomy" id="1817867"/>
    <lineage>
        <taxon>Bacteria</taxon>
        <taxon>Candidatus Glassiibacteriota</taxon>
    </lineage>
</organism>
<name>A0A1F5YU74_9BACT</name>
<dbReference type="STRING" id="1817867.A3F83_11505"/>
<evidence type="ECO:0000313" key="3">
    <source>
        <dbReference type="EMBL" id="OGG03644.1"/>
    </source>
</evidence>
<reference evidence="3 4" key="1">
    <citation type="journal article" date="2016" name="Nat. Commun.">
        <title>Thousands of microbial genomes shed light on interconnected biogeochemical processes in an aquifer system.</title>
        <authorList>
            <person name="Anantharaman K."/>
            <person name="Brown C.T."/>
            <person name="Hug L.A."/>
            <person name="Sharon I."/>
            <person name="Castelle C.J."/>
            <person name="Probst A.J."/>
            <person name="Thomas B.C."/>
            <person name="Singh A."/>
            <person name="Wilkins M.J."/>
            <person name="Karaoz U."/>
            <person name="Brodie E.L."/>
            <person name="Williams K.H."/>
            <person name="Hubbard S.S."/>
            <person name="Banfield J.F."/>
        </authorList>
    </citation>
    <scope>NUCLEOTIDE SEQUENCE [LARGE SCALE GENOMIC DNA]</scope>
</reference>
<comment type="caution">
    <text evidence="3">The sequence shown here is derived from an EMBL/GenBank/DDBJ whole genome shotgun (WGS) entry which is preliminary data.</text>
</comment>
<keyword evidence="1" id="KW-0520">NAD</keyword>
<dbReference type="InterPro" id="IPR036291">
    <property type="entry name" value="NAD(P)-bd_dom_sf"/>
</dbReference>
<dbReference type="SUPFAM" id="SSF51735">
    <property type="entry name" value="NAD(P)-binding Rossmann-fold domains"/>
    <property type="match status" value="1"/>
</dbReference>
<dbReference type="Gene3D" id="3.40.50.720">
    <property type="entry name" value="NAD(P)-binding Rossmann-like Domain"/>
    <property type="match status" value="1"/>
</dbReference>
<proteinExistence type="predicted"/>
<dbReference type="Pfam" id="PF01370">
    <property type="entry name" value="Epimerase"/>
    <property type="match status" value="1"/>
</dbReference>
<dbReference type="InterPro" id="IPR001509">
    <property type="entry name" value="Epimerase_deHydtase"/>
</dbReference>
<dbReference type="Gene3D" id="3.90.25.10">
    <property type="entry name" value="UDP-galactose 4-epimerase, domain 1"/>
    <property type="match status" value="1"/>
</dbReference>
<protein>
    <recommendedName>
        <fullName evidence="2">NAD-dependent epimerase/dehydratase domain-containing protein</fullName>
    </recommendedName>
</protein>
<dbReference type="EMBL" id="MFIX01000137">
    <property type="protein sequence ID" value="OGG03644.1"/>
    <property type="molecule type" value="Genomic_DNA"/>
</dbReference>
<dbReference type="AlphaFoldDB" id="A0A1F5YU74"/>
<dbReference type="Proteomes" id="UP000179129">
    <property type="component" value="Unassembled WGS sequence"/>
</dbReference>
<evidence type="ECO:0000256" key="1">
    <source>
        <dbReference type="ARBA" id="ARBA00023027"/>
    </source>
</evidence>
<dbReference type="PANTHER" id="PTHR43574">
    <property type="entry name" value="EPIMERASE-RELATED"/>
    <property type="match status" value="1"/>
</dbReference>